<accession>A0AAN9KVR4</accession>
<evidence type="ECO:0000313" key="2">
    <source>
        <dbReference type="Proteomes" id="UP001367508"/>
    </source>
</evidence>
<protein>
    <submittedName>
        <fullName evidence="1">Uncharacterized protein</fullName>
    </submittedName>
</protein>
<comment type="caution">
    <text evidence="1">The sequence shown here is derived from an EMBL/GenBank/DDBJ whole genome shotgun (WGS) entry which is preliminary data.</text>
</comment>
<proteinExistence type="predicted"/>
<gene>
    <name evidence="1" type="ORF">VNO77_27690</name>
</gene>
<dbReference type="Proteomes" id="UP001367508">
    <property type="component" value="Unassembled WGS sequence"/>
</dbReference>
<keyword evidence="2" id="KW-1185">Reference proteome</keyword>
<dbReference type="EMBL" id="JAYMYQ010000006">
    <property type="protein sequence ID" value="KAK7324166.1"/>
    <property type="molecule type" value="Genomic_DNA"/>
</dbReference>
<sequence length="73" mass="8000">MFGALRMSSMWLNVNLTTLLLDFGRKMKLKITNLYGSIAVPASASRLDSEIAIRSSALLPSPSSRCDSPKKKI</sequence>
<dbReference type="AlphaFoldDB" id="A0AAN9KVR4"/>
<organism evidence="1 2">
    <name type="scientific">Canavalia gladiata</name>
    <name type="common">Sword bean</name>
    <name type="synonym">Dolichos gladiatus</name>
    <dbReference type="NCBI Taxonomy" id="3824"/>
    <lineage>
        <taxon>Eukaryota</taxon>
        <taxon>Viridiplantae</taxon>
        <taxon>Streptophyta</taxon>
        <taxon>Embryophyta</taxon>
        <taxon>Tracheophyta</taxon>
        <taxon>Spermatophyta</taxon>
        <taxon>Magnoliopsida</taxon>
        <taxon>eudicotyledons</taxon>
        <taxon>Gunneridae</taxon>
        <taxon>Pentapetalae</taxon>
        <taxon>rosids</taxon>
        <taxon>fabids</taxon>
        <taxon>Fabales</taxon>
        <taxon>Fabaceae</taxon>
        <taxon>Papilionoideae</taxon>
        <taxon>50 kb inversion clade</taxon>
        <taxon>NPAAA clade</taxon>
        <taxon>indigoferoid/millettioid clade</taxon>
        <taxon>Phaseoleae</taxon>
        <taxon>Canavalia</taxon>
    </lineage>
</organism>
<name>A0AAN9KVR4_CANGL</name>
<reference evidence="1 2" key="1">
    <citation type="submission" date="2024-01" db="EMBL/GenBank/DDBJ databases">
        <title>The genomes of 5 underutilized Papilionoideae crops provide insights into root nodulation and disease resistanc.</title>
        <authorList>
            <person name="Jiang F."/>
        </authorList>
    </citation>
    <scope>NUCLEOTIDE SEQUENCE [LARGE SCALE GENOMIC DNA]</scope>
    <source>
        <strain evidence="1">LVBAO_FW01</strain>
        <tissue evidence="1">Leaves</tissue>
    </source>
</reference>
<evidence type="ECO:0000313" key="1">
    <source>
        <dbReference type="EMBL" id="KAK7324166.1"/>
    </source>
</evidence>